<feature type="coiled-coil region" evidence="4">
    <location>
        <begin position="149"/>
        <end position="257"/>
    </location>
</feature>
<name>G0QV27_ICHMU</name>
<evidence type="ECO:0000256" key="4">
    <source>
        <dbReference type="SAM" id="Coils"/>
    </source>
</evidence>
<evidence type="ECO:0000256" key="3">
    <source>
        <dbReference type="ARBA" id="ARBA00023273"/>
    </source>
</evidence>
<reference evidence="5 6" key="1">
    <citation type="submission" date="2011-07" db="EMBL/GenBank/DDBJ databases">
        <authorList>
            <person name="Coyne R."/>
            <person name="Brami D."/>
            <person name="Johnson J."/>
            <person name="Hostetler J."/>
            <person name="Hannick L."/>
            <person name="Clark T."/>
            <person name="Cassidy-Hanley D."/>
            <person name="Inman J."/>
        </authorList>
    </citation>
    <scope>NUCLEOTIDE SEQUENCE [LARGE SCALE GENOMIC DNA]</scope>
    <source>
        <strain evidence="5 6">G5</strain>
    </source>
</reference>
<comment type="subcellular location">
    <subcellularLocation>
        <location evidence="1">Cell projection</location>
        <location evidence="1">Cilium</location>
    </subcellularLocation>
</comment>
<dbReference type="Proteomes" id="UP000008983">
    <property type="component" value="Unassembled WGS sequence"/>
</dbReference>
<keyword evidence="3" id="KW-0966">Cell projection</keyword>
<dbReference type="InParanoid" id="G0QV27"/>
<dbReference type="PANTHER" id="PTHR31183:SF1">
    <property type="entry name" value="CILIA- AND FLAGELLA-ASSOCIATED PROTEIN 53"/>
    <property type="match status" value="1"/>
</dbReference>
<gene>
    <name evidence="5" type="ORF">IMG5_121000</name>
</gene>
<keyword evidence="6" id="KW-1185">Reference proteome</keyword>
<dbReference type="GeneID" id="14907060"/>
<protein>
    <submittedName>
        <fullName evidence="5">Uncharacterized protein</fullName>
    </submittedName>
</protein>
<dbReference type="RefSeq" id="XP_004032521.1">
    <property type="nucleotide sequence ID" value="XM_004032473.1"/>
</dbReference>
<evidence type="ECO:0000256" key="2">
    <source>
        <dbReference type="ARBA" id="ARBA00023069"/>
    </source>
</evidence>
<dbReference type="OrthoDB" id="307306at2759"/>
<dbReference type="EMBL" id="GL983930">
    <property type="protein sequence ID" value="EGR30934.1"/>
    <property type="molecule type" value="Genomic_DNA"/>
</dbReference>
<dbReference type="PANTHER" id="PTHR31183">
    <property type="entry name" value="TRICHOPLEIN KERATIN FILAMENT-BINDING PROTEIN FAMILY MEMBER"/>
    <property type="match status" value="1"/>
</dbReference>
<evidence type="ECO:0000313" key="6">
    <source>
        <dbReference type="Proteomes" id="UP000008983"/>
    </source>
</evidence>
<evidence type="ECO:0000256" key="1">
    <source>
        <dbReference type="ARBA" id="ARBA00004138"/>
    </source>
</evidence>
<proteinExistence type="predicted"/>
<dbReference type="InterPro" id="IPR043596">
    <property type="entry name" value="CFAP53/TCHP"/>
</dbReference>
<organism evidence="5 6">
    <name type="scientific">Ichthyophthirius multifiliis</name>
    <name type="common">White spot disease agent</name>
    <name type="synonym">Ich</name>
    <dbReference type="NCBI Taxonomy" id="5932"/>
    <lineage>
        <taxon>Eukaryota</taxon>
        <taxon>Sar</taxon>
        <taxon>Alveolata</taxon>
        <taxon>Ciliophora</taxon>
        <taxon>Intramacronucleata</taxon>
        <taxon>Oligohymenophorea</taxon>
        <taxon>Hymenostomatida</taxon>
        <taxon>Ophryoglenina</taxon>
        <taxon>Ichthyophthirius</taxon>
    </lineage>
</organism>
<dbReference type="AlphaFoldDB" id="G0QV27"/>
<sequence length="293" mass="36202">MLLQKQNVIQYLNPYEKAQLIERNKQKNIEDLKIKVNQQIYEKEAAKWENKGIKINQQKYIKSRLEELRDKSQKFLSFRRLKLSMKLKEEHENYKNMIIQAIDNNHNIKKSMFEKVALLKHEKEMERSKFVQEKKEQQFIRNTDELRQIESKIKEIQTYQEQNIQMLEKQNLMEQKYQEEMIFAELNKIELRKKEKDQKKSYQDNKLQIKKERKKQIEEKVLIQKENESLNNEWNIQKEKDQQLKQQKNEFNKQLNQSIKFNNEEIQLRKQYEKTTEKSKIKNFQIKLFERNK</sequence>
<accession>G0QV27</accession>
<dbReference type="GO" id="GO:0005929">
    <property type="term" value="C:cilium"/>
    <property type="evidence" value="ECO:0007669"/>
    <property type="project" value="UniProtKB-SubCell"/>
</dbReference>
<keyword evidence="2" id="KW-0969">Cilium</keyword>
<evidence type="ECO:0000313" key="5">
    <source>
        <dbReference type="EMBL" id="EGR30934.1"/>
    </source>
</evidence>
<keyword evidence="4" id="KW-0175">Coiled coil</keyword>